<keyword evidence="2" id="KW-1185">Reference proteome</keyword>
<dbReference type="EMBL" id="KZ308190">
    <property type="protein sequence ID" value="KAG8224284.1"/>
    <property type="molecule type" value="Genomic_DNA"/>
</dbReference>
<gene>
    <name evidence="1" type="ORF">J437_LFUL005089</name>
</gene>
<dbReference type="CDD" id="cd09271">
    <property type="entry name" value="RNase_H2-C"/>
    <property type="match status" value="1"/>
</dbReference>
<name>A0A8K0NYB0_LADFU</name>
<reference evidence="1" key="1">
    <citation type="submission" date="2013-04" db="EMBL/GenBank/DDBJ databases">
        <authorList>
            <person name="Qu J."/>
            <person name="Murali S.C."/>
            <person name="Bandaranaike D."/>
            <person name="Bellair M."/>
            <person name="Blankenburg K."/>
            <person name="Chao H."/>
            <person name="Dinh H."/>
            <person name="Doddapaneni H."/>
            <person name="Downs B."/>
            <person name="Dugan-Rocha S."/>
            <person name="Elkadiri S."/>
            <person name="Gnanaolivu R.D."/>
            <person name="Hernandez B."/>
            <person name="Javaid M."/>
            <person name="Jayaseelan J.C."/>
            <person name="Lee S."/>
            <person name="Li M."/>
            <person name="Ming W."/>
            <person name="Munidasa M."/>
            <person name="Muniz J."/>
            <person name="Nguyen L."/>
            <person name="Ongeri F."/>
            <person name="Osuji N."/>
            <person name="Pu L.-L."/>
            <person name="Puazo M."/>
            <person name="Qu C."/>
            <person name="Quiroz J."/>
            <person name="Raj R."/>
            <person name="Weissenberger G."/>
            <person name="Xin Y."/>
            <person name="Zou X."/>
            <person name="Han Y."/>
            <person name="Richards S."/>
            <person name="Worley K."/>
            <person name="Muzny D."/>
            <person name="Gibbs R."/>
        </authorList>
    </citation>
    <scope>NUCLEOTIDE SEQUENCE</scope>
    <source>
        <strain evidence="1">Sampled in the wild</strain>
    </source>
</reference>
<dbReference type="Proteomes" id="UP000792457">
    <property type="component" value="Unassembled WGS sequence"/>
</dbReference>
<dbReference type="InterPro" id="IPR013924">
    <property type="entry name" value="RNase_H2_suC"/>
</dbReference>
<evidence type="ECO:0000313" key="2">
    <source>
        <dbReference type="Proteomes" id="UP000792457"/>
    </source>
</evidence>
<dbReference type="PANTHER" id="PTHR47204:SF1">
    <property type="entry name" value="RIBONUCLEASE H2 SUBUNIT C"/>
    <property type="match status" value="1"/>
</dbReference>
<reference evidence="1" key="2">
    <citation type="submission" date="2017-10" db="EMBL/GenBank/DDBJ databases">
        <title>Ladona fulva Genome sequencing and assembly.</title>
        <authorList>
            <person name="Murali S."/>
            <person name="Richards S."/>
            <person name="Bandaranaike D."/>
            <person name="Bellair M."/>
            <person name="Blankenburg K."/>
            <person name="Chao H."/>
            <person name="Dinh H."/>
            <person name="Doddapaneni H."/>
            <person name="Dugan-Rocha S."/>
            <person name="Elkadiri S."/>
            <person name="Gnanaolivu R."/>
            <person name="Hernandez B."/>
            <person name="Skinner E."/>
            <person name="Javaid M."/>
            <person name="Lee S."/>
            <person name="Li M."/>
            <person name="Ming W."/>
            <person name="Munidasa M."/>
            <person name="Muniz J."/>
            <person name="Nguyen L."/>
            <person name="Hughes D."/>
            <person name="Osuji N."/>
            <person name="Pu L.-L."/>
            <person name="Puazo M."/>
            <person name="Qu C."/>
            <person name="Quiroz J."/>
            <person name="Raj R."/>
            <person name="Weissenberger G."/>
            <person name="Xin Y."/>
            <person name="Zou X."/>
            <person name="Han Y."/>
            <person name="Worley K."/>
            <person name="Muzny D."/>
            <person name="Gibbs R."/>
        </authorList>
    </citation>
    <scope>NUCLEOTIDE SEQUENCE</scope>
    <source>
        <strain evidence="1">Sampled in the wild</strain>
    </source>
</reference>
<dbReference type="GO" id="GO:0032299">
    <property type="term" value="C:ribonuclease H2 complex"/>
    <property type="evidence" value="ECO:0007669"/>
    <property type="project" value="InterPro"/>
</dbReference>
<organism evidence="1 2">
    <name type="scientific">Ladona fulva</name>
    <name type="common">Scarce chaser dragonfly</name>
    <name type="synonym">Libellula fulva</name>
    <dbReference type="NCBI Taxonomy" id="123851"/>
    <lineage>
        <taxon>Eukaryota</taxon>
        <taxon>Metazoa</taxon>
        <taxon>Ecdysozoa</taxon>
        <taxon>Arthropoda</taxon>
        <taxon>Hexapoda</taxon>
        <taxon>Insecta</taxon>
        <taxon>Pterygota</taxon>
        <taxon>Palaeoptera</taxon>
        <taxon>Odonata</taxon>
        <taxon>Epiprocta</taxon>
        <taxon>Anisoptera</taxon>
        <taxon>Libelluloidea</taxon>
        <taxon>Libellulidae</taxon>
        <taxon>Ladona</taxon>
    </lineage>
</organism>
<dbReference type="PANTHER" id="PTHR47204">
    <property type="entry name" value="OS02G0168900 PROTEIN"/>
    <property type="match status" value="1"/>
</dbReference>
<dbReference type="AlphaFoldDB" id="A0A8K0NYB0"/>
<dbReference type="Pfam" id="PF08615">
    <property type="entry name" value="RNase_H2_suC"/>
    <property type="match status" value="2"/>
</dbReference>
<accession>A0A8K0NYB0</accession>
<dbReference type="Gene3D" id="2.40.128.680">
    <property type="match status" value="1"/>
</dbReference>
<evidence type="ECO:0000313" key="1">
    <source>
        <dbReference type="EMBL" id="KAG8224284.1"/>
    </source>
</evidence>
<dbReference type="GO" id="GO:0006401">
    <property type="term" value="P:RNA catabolic process"/>
    <property type="evidence" value="ECO:0007669"/>
    <property type="project" value="InterPro"/>
</dbReference>
<proteinExistence type="predicted"/>
<protein>
    <submittedName>
        <fullName evidence="1">Uncharacterized protein</fullName>
    </submittedName>
</protein>
<comment type="caution">
    <text evidence="1">The sequence shown here is derived from an EMBL/GenBank/DDBJ whole genome shotgun (WGS) entry which is preliminary data.</text>
</comment>
<sequence>MILKLKHSQTQKKLSNDDIHLMPCRIHAEGQYKITEYFKPYIDNEKSDEMKASFRGRSLQGKVVHLPENYIGVVAQAGKSPDTETKNLFVTSTFASMTFWNWDKPPSKNDPFLKAMDWIEIAEALHAPVVDVPKE</sequence>